<evidence type="ECO:0000313" key="7">
    <source>
        <dbReference type="Proteomes" id="UP000619118"/>
    </source>
</evidence>
<protein>
    <submittedName>
        <fullName evidence="6">Type VI secretion protein IcmF</fullName>
    </submittedName>
</protein>
<keyword evidence="1" id="KW-0812">Transmembrane</keyword>
<organism evidence="6 7">
    <name type="scientific">Shewanella litoralis</name>
    <dbReference type="NCBI Taxonomy" id="2282700"/>
    <lineage>
        <taxon>Bacteria</taxon>
        <taxon>Pseudomonadati</taxon>
        <taxon>Pseudomonadota</taxon>
        <taxon>Gammaproteobacteria</taxon>
        <taxon>Alteromonadales</taxon>
        <taxon>Shewanellaceae</taxon>
        <taxon>Shewanella</taxon>
    </lineage>
</organism>
<dbReference type="RefSeq" id="WP_160054190.1">
    <property type="nucleotide sequence ID" value="NZ_BMQX01000012.1"/>
</dbReference>
<dbReference type="InterPro" id="IPR027417">
    <property type="entry name" value="P-loop_NTPase"/>
</dbReference>
<dbReference type="Pfam" id="PF14331">
    <property type="entry name" value="IcmF-related_N"/>
    <property type="match status" value="1"/>
</dbReference>
<feature type="domain" description="Type VI secretion system component TssM1 helical" evidence="5">
    <location>
        <begin position="953"/>
        <end position="1021"/>
    </location>
</feature>
<dbReference type="InterPro" id="IPR053156">
    <property type="entry name" value="T6SS_TssM-like"/>
</dbReference>
<accession>A0ABQ2R8J3</accession>
<dbReference type="InterPro" id="IPR025743">
    <property type="entry name" value="TssM1_N"/>
</dbReference>
<dbReference type="PANTHER" id="PTHR36153:SF1">
    <property type="entry name" value="TYPE VI SECRETION SYSTEM COMPONENT TSSM1"/>
    <property type="match status" value="1"/>
</dbReference>
<evidence type="ECO:0000313" key="6">
    <source>
        <dbReference type="EMBL" id="GGQ19317.1"/>
    </source>
</evidence>
<feature type="domain" description="Type VI secretion system IcmF C-terminal" evidence="2">
    <location>
        <begin position="1058"/>
        <end position="1164"/>
    </location>
</feature>
<evidence type="ECO:0000259" key="3">
    <source>
        <dbReference type="Pfam" id="PF06761"/>
    </source>
</evidence>
<dbReference type="Pfam" id="PF21070">
    <property type="entry name" value="IcmF_helical"/>
    <property type="match status" value="1"/>
</dbReference>
<evidence type="ECO:0000259" key="4">
    <source>
        <dbReference type="Pfam" id="PF14331"/>
    </source>
</evidence>
<dbReference type="EMBL" id="BMQX01000012">
    <property type="protein sequence ID" value="GGQ19317.1"/>
    <property type="molecule type" value="Genomic_DNA"/>
</dbReference>
<dbReference type="NCBIfam" id="TIGR03348">
    <property type="entry name" value="VI_IcmF"/>
    <property type="match status" value="1"/>
</dbReference>
<sequence length="1183" mass="133990">MSLKSVGKGIVETLKSKWVITILGFVCISLLIWFGGPLVAIAGHEPLASAASRIILLLIIVIVFGTIHFTRQLSHRKQSEKMVDSLINGEDGNNISGDDLAKSEITVLQNKMTQALDILKNTKLTKNKSIYELPWYIMIGPPGSGKTTAIQHSGLEYPLKEKMGVDMIEGIGGTRHCDWWFTNKAVLIDTAGRYTTQDSHIKQDSRAWQGFLGLLKKYRPIRPINGVIISMGMSDLLNQTKTERNLHARAIKQRLQELQNQLGMTFPVYVLFSKSDLVAGFNEFFDDLTKEDCEQIWGITFPLNVDSEATDTVSLFNKEFHDLLLNLNARLNSRLKNERDLERRAAIYEFPKQLRLLQSSADDFLKEIFAPNAYEEAPLLRGVYLTSATQEGTPIDHLSNHLSSGIKSKAKTSATNKQRSYFIKRLLEDVIFPEKNLASTNRKHTNKNQLLRKVSVGVAASVTLLTSYFWWQSYDWNRQLIDDTYQGITAYKTITNGGLNAKSDVITLTKGLTLIRDLPVGFGTDKPDDAHTLGLYQGDKLKQPATAAYHRALETHLMPFLQSILSEEMDANSEHLNYLYETLKTYLMLYFPEHYDKSDVQVWFSAYIDRNLEGDVNNEVRDELNKHIDTLLSLGIRGAKYDSSTVDFARANLTMLPLVERAYQRLKNDFSNGSIPDFKLVDILSLDSLDGLMFVSGRQFNQGIPGLYTFNGFHGIFSIEKNKIIKNLTADSWVYGDDLATLDEQAKTMLAQELEKRYIRDYIFYWEDFLSDIAIKPYATREEAERVTAALASPDQPIKTIITAAQKNVNLTKVPVSSNNLKVATEVAGNITDVAFRSKKAQLNRLLPDTSIQSDAAELPGKDVEYAFAELLKVDIADVDEIQTTLRALNRNYNKLAMQSDGQANVVNQATEESFAQLGQSLSEQLMSLPHPIKNWLGEVAYKTRSFAKSNQSQRFNGIWRSQVVSEFNSAIAGRYPFDRKSKSNVRLKDFGKFFGYGGTLDKFWDQYLAAHVDTSKKPWRFKNNIGIRTDILEMYQRADIIKEAFFEPGSNQPKVHFSLEPESLDSTVSMILFEIDGQQLKYRHGPPRKELFSWPGPGANNETRIAFSFHNGGRSINKKYEGEWSFFKLLDELSKKRPQTKKDGKLVINLKGYNAELKLTANSVNNPFWMANMEKFRCPANL</sequence>
<feature type="domain" description="Type VI secretion system component TssM1 N-terminal" evidence="4">
    <location>
        <begin position="202"/>
        <end position="456"/>
    </location>
</feature>
<dbReference type="InterPro" id="IPR010623">
    <property type="entry name" value="IcmF_C"/>
</dbReference>
<proteinExistence type="predicted"/>
<keyword evidence="1" id="KW-1133">Transmembrane helix</keyword>
<dbReference type="SUPFAM" id="SSF52540">
    <property type="entry name" value="P-loop containing nucleoside triphosphate hydrolases"/>
    <property type="match status" value="1"/>
</dbReference>
<dbReference type="InterPro" id="IPR009612">
    <property type="entry name" value="IcmF-rel"/>
</dbReference>
<evidence type="ECO:0000259" key="2">
    <source>
        <dbReference type="Pfam" id="PF06744"/>
    </source>
</evidence>
<dbReference type="Pfam" id="PF06761">
    <property type="entry name" value="IcmF-related"/>
    <property type="match status" value="1"/>
</dbReference>
<dbReference type="InterPro" id="IPR048677">
    <property type="entry name" value="TssM1_hel"/>
</dbReference>
<dbReference type="Pfam" id="PF06744">
    <property type="entry name" value="IcmF_C"/>
    <property type="match status" value="1"/>
</dbReference>
<feature type="transmembrane region" description="Helical" evidence="1">
    <location>
        <begin position="20"/>
        <end position="44"/>
    </location>
</feature>
<keyword evidence="7" id="KW-1185">Reference proteome</keyword>
<dbReference type="InterPro" id="IPR017731">
    <property type="entry name" value="TssM1-like"/>
</dbReference>
<comment type="caution">
    <text evidence="6">The sequence shown here is derived from an EMBL/GenBank/DDBJ whole genome shotgun (WGS) entry which is preliminary data.</text>
</comment>
<keyword evidence="1" id="KW-0472">Membrane</keyword>
<gene>
    <name evidence="6" type="ORF">GCM10009411_19450</name>
</gene>
<evidence type="ECO:0000259" key="5">
    <source>
        <dbReference type="Pfam" id="PF21070"/>
    </source>
</evidence>
<dbReference type="Proteomes" id="UP000619118">
    <property type="component" value="Unassembled WGS sequence"/>
</dbReference>
<reference evidence="7" key="1">
    <citation type="journal article" date="2019" name="Int. J. Syst. Evol. Microbiol.">
        <title>The Global Catalogue of Microorganisms (GCM) 10K type strain sequencing project: providing services to taxonomists for standard genome sequencing and annotation.</title>
        <authorList>
            <consortium name="The Broad Institute Genomics Platform"/>
            <consortium name="The Broad Institute Genome Sequencing Center for Infectious Disease"/>
            <person name="Wu L."/>
            <person name="Ma J."/>
        </authorList>
    </citation>
    <scope>NUCLEOTIDE SEQUENCE [LARGE SCALE GENOMIC DNA]</scope>
    <source>
        <strain evidence="7">JCM 32306</strain>
    </source>
</reference>
<feature type="transmembrane region" description="Helical" evidence="1">
    <location>
        <begin position="50"/>
        <end position="69"/>
    </location>
</feature>
<dbReference type="PANTHER" id="PTHR36153">
    <property type="entry name" value="INNER MEMBRANE PROTEIN-RELATED"/>
    <property type="match status" value="1"/>
</dbReference>
<name>A0ABQ2R8J3_9GAMM</name>
<feature type="domain" description="IcmF-related" evidence="3">
    <location>
        <begin position="512"/>
        <end position="809"/>
    </location>
</feature>
<evidence type="ECO:0000256" key="1">
    <source>
        <dbReference type="SAM" id="Phobius"/>
    </source>
</evidence>